<dbReference type="GO" id="GO:0009908">
    <property type="term" value="P:flower development"/>
    <property type="evidence" value="ECO:0007669"/>
    <property type="project" value="UniProtKB-KW"/>
</dbReference>
<reference evidence="8" key="1">
    <citation type="journal article" date="2023" name="Nat. Commun.">
        <title>Diploid and tetraploid genomes of Acorus and the evolution of monocots.</title>
        <authorList>
            <person name="Ma L."/>
            <person name="Liu K.W."/>
            <person name="Li Z."/>
            <person name="Hsiao Y.Y."/>
            <person name="Qi Y."/>
            <person name="Fu T."/>
            <person name="Tang G.D."/>
            <person name="Zhang D."/>
            <person name="Sun W.H."/>
            <person name="Liu D.K."/>
            <person name="Li Y."/>
            <person name="Chen G.Z."/>
            <person name="Liu X.D."/>
            <person name="Liao X.Y."/>
            <person name="Jiang Y.T."/>
            <person name="Yu X."/>
            <person name="Hao Y."/>
            <person name="Huang J."/>
            <person name="Zhao X.W."/>
            <person name="Ke S."/>
            <person name="Chen Y.Y."/>
            <person name="Wu W.L."/>
            <person name="Hsu J.L."/>
            <person name="Lin Y.F."/>
            <person name="Huang M.D."/>
            <person name="Li C.Y."/>
            <person name="Huang L."/>
            <person name="Wang Z.W."/>
            <person name="Zhao X."/>
            <person name="Zhong W.Y."/>
            <person name="Peng D.H."/>
            <person name="Ahmad S."/>
            <person name="Lan S."/>
            <person name="Zhang J.S."/>
            <person name="Tsai W.C."/>
            <person name="Van de Peer Y."/>
            <person name="Liu Z.J."/>
        </authorList>
    </citation>
    <scope>NUCLEOTIDE SEQUENCE</scope>
    <source>
        <strain evidence="8">SCP</strain>
    </source>
</reference>
<keyword evidence="4 6" id="KW-0175">Coiled coil</keyword>
<dbReference type="AlphaFoldDB" id="A0AAV9B2T1"/>
<dbReference type="PANTHER" id="PTHR33405">
    <property type="entry name" value="PROTEIN FLX-LIKE 2"/>
    <property type="match status" value="1"/>
</dbReference>
<evidence type="ECO:0000256" key="1">
    <source>
        <dbReference type="ARBA" id="ARBA00005405"/>
    </source>
</evidence>
<reference evidence="8" key="2">
    <citation type="submission" date="2023-06" db="EMBL/GenBank/DDBJ databases">
        <authorList>
            <person name="Ma L."/>
            <person name="Liu K.-W."/>
            <person name="Li Z."/>
            <person name="Hsiao Y.-Y."/>
            <person name="Qi Y."/>
            <person name="Fu T."/>
            <person name="Tang G."/>
            <person name="Zhang D."/>
            <person name="Sun W.-H."/>
            <person name="Liu D.-K."/>
            <person name="Li Y."/>
            <person name="Chen G.-Z."/>
            <person name="Liu X.-D."/>
            <person name="Liao X.-Y."/>
            <person name="Jiang Y.-T."/>
            <person name="Yu X."/>
            <person name="Hao Y."/>
            <person name="Huang J."/>
            <person name="Zhao X.-W."/>
            <person name="Ke S."/>
            <person name="Chen Y.-Y."/>
            <person name="Wu W.-L."/>
            <person name="Hsu J.-L."/>
            <person name="Lin Y.-F."/>
            <person name="Huang M.-D."/>
            <person name="Li C.-Y."/>
            <person name="Huang L."/>
            <person name="Wang Z.-W."/>
            <person name="Zhao X."/>
            <person name="Zhong W.-Y."/>
            <person name="Peng D.-H."/>
            <person name="Ahmad S."/>
            <person name="Lan S."/>
            <person name="Zhang J.-S."/>
            <person name="Tsai W.-C."/>
            <person name="Van De Peer Y."/>
            <person name="Liu Z.-J."/>
        </authorList>
    </citation>
    <scope>NUCLEOTIDE SEQUENCE</scope>
    <source>
        <strain evidence="8">SCP</strain>
        <tissue evidence="8">Leaves</tissue>
    </source>
</reference>
<evidence type="ECO:0000256" key="7">
    <source>
        <dbReference type="SAM" id="MobiDB-lite"/>
    </source>
</evidence>
<organism evidence="8 9">
    <name type="scientific">Acorus gramineus</name>
    <name type="common">Dwarf sweet flag</name>
    <dbReference type="NCBI Taxonomy" id="55184"/>
    <lineage>
        <taxon>Eukaryota</taxon>
        <taxon>Viridiplantae</taxon>
        <taxon>Streptophyta</taxon>
        <taxon>Embryophyta</taxon>
        <taxon>Tracheophyta</taxon>
        <taxon>Spermatophyta</taxon>
        <taxon>Magnoliopsida</taxon>
        <taxon>Liliopsida</taxon>
        <taxon>Acoraceae</taxon>
        <taxon>Acorus</taxon>
    </lineage>
</organism>
<keyword evidence="5" id="KW-0287">Flowering</keyword>
<dbReference type="InterPro" id="IPR040353">
    <property type="entry name" value="FLX/FLX-like"/>
</dbReference>
<protein>
    <submittedName>
        <fullName evidence="8">Uncharacterized protein</fullName>
    </submittedName>
</protein>
<comment type="similarity">
    <text evidence="1">Belongs to the FLX family.</text>
</comment>
<dbReference type="PANTHER" id="PTHR33405:SF17">
    <property type="entry name" value="PROTEIN FLC EXPRESSOR"/>
    <property type="match status" value="1"/>
</dbReference>
<dbReference type="EMBL" id="JAUJYN010000005">
    <property type="protein sequence ID" value="KAK1270633.1"/>
    <property type="molecule type" value="Genomic_DNA"/>
</dbReference>
<keyword evidence="3" id="KW-0221">Differentiation</keyword>
<feature type="region of interest" description="Disordered" evidence="7">
    <location>
        <begin position="1"/>
        <end position="29"/>
    </location>
</feature>
<evidence type="ECO:0000256" key="6">
    <source>
        <dbReference type="SAM" id="Coils"/>
    </source>
</evidence>
<evidence type="ECO:0000313" key="9">
    <source>
        <dbReference type="Proteomes" id="UP001179952"/>
    </source>
</evidence>
<proteinExistence type="inferred from homology"/>
<feature type="compositionally biased region" description="Pro residues" evidence="7">
    <location>
        <begin position="10"/>
        <end position="24"/>
    </location>
</feature>
<comment type="caution">
    <text evidence="8">The sequence shown here is derived from an EMBL/GenBank/DDBJ whole genome shotgun (WGS) entry which is preliminary data.</text>
</comment>
<keyword evidence="2" id="KW-0217">Developmental protein</keyword>
<evidence type="ECO:0000313" key="8">
    <source>
        <dbReference type="EMBL" id="KAK1270633.1"/>
    </source>
</evidence>
<keyword evidence="9" id="KW-1185">Reference proteome</keyword>
<dbReference type="Proteomes" id="UP001179952">
    <property type="component" value="Unassembled WGS sequence"/>
</dbReference>
<sequence>MDRRREPPFRRSPPPHLLRPPPPLSAAHHHHQIIEDRLEEQHREIHSLLLDNQRLAATHVALRQELDVSQHEFRLAAAASAADRAESDARVRDLLGRSSAAEEEARSVGAVREEIARARAEAQRIVAGRGELVGQLEAVAAELGRTRAEIERAPAIKAEIEVMHQELQRGRAAVEYEKKAHAENIQQSHAMEKNMISMRREIDSLRAELADAEKRALAAAAAAAAAGNPGPGFAANYGNPEMGYGGNIYPAGYAVPQVQNNAAVGSQYGAGISPYPQYDVQQAYVQR</sequence>
<accession>A0AAV9B2T1</accession>
<dbReference type="GO" id="GO:0030154">
    <property type="term" value="P:cell differentiation"/>
    <property type="evidence" value="ECO:0007669"/>
    <property type="project" value="UniProtKB-KW"/>
</dbReference>
<feature type="coiled-coil region" evidence="6">
    <location>
        <begin position="188"/>
        <end position="222"/>
    </location>
</feature>
<evidence type="ECO:0000256" key="2">
    <source>
        <dbReference type="ARBA" id="ARBA00022473"/>
    </source>
</evidence>
<evidence type="ECO:0000256" key="5">
    <source>
        <dbReference type="ARBA" id="ARBA00023089"/>
    </source>
</evidence>
<name>A0AAV9B2T1_ACOGR</name>
<evidence type="ECO:0000256" key="4">
    <source>
        <dbReference type="ARBA" id="ARBA00023054"/>
    </source>
</evidence>
<gene>
    <name evidence="8" type="ORF">QJS04_geneDACA005987</name>
</gene>
<evidence type="ECO:0000256" key="3">
    <source>
        <dbReference type="ARBA" id="ARBA00022782"/>
    </source>
</evidence>